<feature type="region of interest" description="Actin-binding" evidence="6">
    <location>
        <begin position="594"/>
        <end position="616"/>
    </location>
</feature>
<keyword evidence="9" id="KW-1185">Reference proteome</keyword>
<comment type="similarity">
    <text evidence="6">Belongs to the TRAFAC class myosin-kinesin ATPase superfamily. Myosin family.</text>
</comment>
<dbReference type="SUPFAM" id="SSF52540">
    <property type="entry name" value="P-loop containing nucleoside triphosphate hydrolases"/>
    <property type="match status" value="1"/>
</dbReference>
<dbReference type="GO" id="GO:0007015">
    <property type="term" value="P:actin filament organization"/>
    <property type="evidence" value="ECO:0007669"/>
    <property type="project" value="TreeGrafter"/>
</dbReference>
<dbReference type="GO" id="GO:0048731">
    <property type="term" value="P:system development"/>
    <property type="evidence" value="ECO:0007669"/>
    <property type="project" value="UniProtKB-ARBA"/>
</dbReference>
<evidence type="ECO:0000256" key="5">
    <source>
        <dbReference type="ARBA" id="ARBA00023203"/>
    </source>
</evidence>
<organism evidence="8 9">
    <name type="scientific">Sinocyclocheilus grahami</name>
    <name type="common">Dianchi golden-line fish</name>
    <name type="synonym">Barbus grahami</name>
    <dbReference type="NCBI Taxonomy" id="75366"/>
    <lineage>
        <taxon>Eukaryota</taxon>
        <taxon>Metazoa</taxon>
        <taxon>Chordata</taxon>
        <taxon>Craniata</taxon>
        <taxon>Vertebrata</taxon>
        <taxon>Euteleostomi</taxon>
        <taxon>Actinopterygii</taxon>
        <taxon>Neopterygii</taxon>
        <taxon>Teleostei</taxon>
        <taxon>Ostariophysi</taxon>
        <taxon>Cypriniformes</taxon>
        <taxon>Cyprinidae</taxon>
        <taxon>Cyprininae</taxon>
        <taxon>Sinocyclocheilus</taxon>
    </lineage>
</organism>
<keyword evidence="1 6" id="KW-0547">Nucleotide-binding</keyword>
<evidence type="ECO:0000256" key="2">
    <source>
        <dbReference type="ARBA" id="ARBA00022840"/>
    </source>
</evidence>
<keyword evidence="4 6" id="KW-0505">Motor protein</keyword>
<dbReference type="Gene3D" id="1.20.58.530">
    <property type="match status" value="1"/>
</dbReference>
<dbReference type="InterPro" id="IPR001609">
    <property type="entry name" value="Myosin_head_motor_dom-like"/>
</dbReference>
<dbReference type="Pfam" id="PF00063">
    <property type="entry name" value="Myosin_head"/>
    <property type="match status" value="1"/>
</dbReference>
<keyword evidence="2 6" id="KW-0067">ATP-binding</keyword>
<dbReference type="InterPro" id="IPR036961">
    <property type="entry name" value="Kinesin_motor_dom_sf"/>
</dbReference>
<dbReference type="GO" id="GO:0000146">
    <property type="term" value="F:microfilament motor activity"/>
    <property type="evidence" value="ECO:0007669"/>
    <property type="project" value="TreeGrafter"/>
</dbReference>
<evidence type="ECO:0000256" key="3">
    <source>
        <dbReference type="ARBA" id="ARBA00023123"/>
    </source>
</evidence>
<dbReference type="GO" id="GO:0016459">
    <property type="term" value="C:myosin complex"/>
    <property type="evidence" value="ECO:0007669"/>
    <property type="project" value="UniProtKB-KW"/>
</dbReference>
<dbReference type="AlphaFoldDB" id="A0A672R011"/>
<dbReference type="PANTHER" id="PTHR13140:SF289">
    <property type="entry name" value="UNCONVENTIONAL MYOSIN-XIX"/>
    <property type="match status" value="1"/>
</dbReference>
<dbReference type="SMART" id="SM00242">
    <property type="entry name" value="MYSc"/>
    <property type="match status" value="1"/>
</dbReference>
<protein>
    <submittedName>
        <fullName evidence="8">Unconventional myosin-XIX-like</fullName>
    </submittedName>
</protein>
<reference evidence="8" key="1">
    <citation type="submission" date="2025-08" db="UniProtKB">
        <authorList>
            <consortium name="Ensembl"/>
        </authorList>
    </citation>
    <scope>IDENTIFICATION</scope>
</reference>
<reference evidence="8" key="2">
    <citation type="submission" date="2025-09" db="UniProtKB">
        <authorList>
            <consortium name="Ensembl"/>
        </authorList>
    </citation>
    <scope>IDENTIFICATION</scope>
</reference>
<accession>A0A672R011</accession>
<dbReference type="GO" id="GO:0016020">
    <property type="term" value="C:membrane"/>
    <property type="evidence" value="ECO:0007669"/>
    <property type="project" value="TreeGrafter"/>
</dbReference>
<dbReference type="GO" id="GO:0005737">
    <property type="term" value="C:cytoplasm"/>
    <property type="evidence" value="ECO:0007669"/>
    <property type="project" value="TreeGrafter"/>
</dbReference>
<evidence type="ECO:0000256" key="4">
    <source>
        <dbReference type="ARBA" id="ARBA00023175"/>
    </source>
</evidence>
<dbReference type="Gene3D" id="1.10.10.820">
    <property type="match status" value="1"/>
</dbReference>
<evidence type="ECO:0000256" key="6">
    <source>
        <dbReference type="PROSITE-ProRule" id="PRU00782"/>
    </source>
</evidence>
<proteinExistence type="inferred from homology"/>
<evidence type="ECO:0000313" key="9">
    <source>
        <dbReference type="Proteomes" id="UP000472262"/>
    </source>
</evidence>
<dbReference type="GO" id="GO:0051015">
    <property type="term" value="F:actin filament binding"/>
    <property type="evidence" value="ECO:0007669"/>
    <property type="project" value="TreeGrafter"/>
</dbReference>
<dbReference type="PRINTS" id="PR00193">
    <property type="entry name" value="MYOSINHEAVY"/>
</dbReference>
<dbReference type="Proteomes" id="UP000472262">
    <property type="component" value="Unassembled WGS sequence"/>
</dbReference>
<keyword evidence="5 6" id="KW-0009">Actin-binding</keyword>
<feature type="domain" description="Myosin motor" evidence="7">
    <location>
        <begin position="43"/>
        <end position="644"/>
    </location>
</feature>
<dbReference type="PANTHER" id="PTHR13140">
    <property type="entry name" value="MYOSIN"/>
    <property type="match status" value="1"/>
</dbReference>
<dbReference type="GO" id="GO:0005524">
    <property type="term" value="F:ATP binding"/>
    <property type="evidence" value="ECO:0007669"/>
    <property type="project" value="UniProtKB-UniRule"/>
</dbReference>
<dbReference type="InterPro" id="IPR027417">
    <property type="entry name" value="P-loop_NTPase"/>
</dbReference>
<sequence>MVFINCIIQVNGLKDRAQDLRKSFIDSLEEDIRDFLINEAELHTYDDLTKVNPVTPSTVLKCLQARYSAKVFYTHAGCTLVALNPFQPIPHLYSLDVMREYHAAPQPQEFKPHIFIVAEEAYRNVQGQVEPMNQSLVVSGESGAGKTWTSRCLMKYYATVAASSQKCQDTVEKIERRVLGSNPIMEAFGNACTLRNSNSSRFGKYIQLQLNGSQLLVGASVQTYLLEKTRVAFQAPNERNFHIFYQMMKGATEKQRLEWMLPLDQDFAWLPHAEKTLEEDCLQETVEAMINLGIDESKRTQIFRILAGLLQLGNVDFRPASEEAQTCFLQKTADLLQVPLDELQSCLTVRTLHAGKQNVLKPCSQSECSVRRDCLAKVIYAQLFDWLVTFINNSMCADSSMWCNFIGLLDVYGFECFLLNNLEQLCINYANEKLQQHFVAHYLKAQQEEYVTEGLQWSFIRYQDNQGCLDLIEGSPSSIFSLLNEDCRLNRASDAKQFCVRLQKELSHNASISWDKFSKQPHFTVAHYADKVSYQIEGMMEKNKDPVPPELISLLQNSQDSLLHSLFADGDHESEGLRGHSKVVTVVSKFRNSLESLMKILHSTTPHYTRCIKPNPDCRPLTFKREEVIAQLEACGIVETINISALCVFCAVWMDALAEAELDDAEDFIENEASSALPKLDRLLKERGSVQLSTTGFQRIMSMMACLKIPFRNGEYKVKTNQFDQGVASIRAQPRGSIKVHLQRSPLLYADMHPVHKTDVVTGFNQILLERP</sequence>
<feature type="binding site" evidence="6">
    <location>
        <begin position="140"/>
        <end position="147"/>
    </location>
    <ligand>
        <name>ATP</name>
        <dbReference type="ChEBI" id="CHEBI:30616"/>
    </ligand>
</feature>
<dbReference type="PROSITE" id="PS51456">
    <property type="entry name" value="MYOSIN_MOTOR"/>
    <property type="match status" value="1"/>
</dbReference>
<evidence type="ECO:0000313" key="8">
    <source>
        <dbReference type="Ensembl" id="ENSSGRP00000081752.1"/>
    </source>
</evidence>
<dbReference type="Gene3D" id="1.20.120.720">
    <property type="entry name" value="Myosin VI head, motor domain, U50 subdomain"/>
    <property type="match status" value="1"/>
</dbReference>
<dbReference type="Ensembl" id="ENSSGRT00000087061.1">
    <property type="protein sequence ID" value="ENSSGRP00000081752.1"/>
    <property type="gene ID" value="ENSSGRG00000041359.1"/>
</dbReference>
<gene>
    <name evidence="8" type="primary">LOC107562201</name>
</gene>
<evidence type="ECO:0000259" key="7">
    <source>
        <dbReference type="PROSITE" id="PS51456"/>
    </source>
</evidence>
<keyword evidence="3 6" id="KW-0518">Myosin</keyword>
<name>A0A672R011_SINGR</name>
<dbReference type="Gene3D" id="3.40.850.10">
    <property type="entry name" value="Kinesin motor domain"/>
    <property type="match status" value="1"/>
</dbReference>
<evidence type="ECO:0000256" key="1">
    <source>
        <dbReference type="ARBA" id="ARBA00022741"/>
    </source>
</evidence>